<evidence type="ECO:0000313" key="1">
    <source>
        <dbReference type="EMBL" id="MBW0474241.1"/>
    </source>
</evidence>
<dbReference type="OrthoDB" id="9995210at2759"/>
<name>A0A9Q3BXB9_9BASI</name>
<sequence>MWVIINLPAEYKTAGEMWLKKFEIETKTPSLQETIEELCFYIQRNEENAENAKDFAAQFRDNRSLNLQCNETFHNPMGKHSKEDCWKLHPEKRPRGGEKPIKALLAYQSLPGKTKFVLDSGATTTMVNSLDYFMQIQMKTE</sequence>
<dbReference type="EMBL" id="AVOT02003674">
    <property type="protein sequence ID" value="MBW0474241.1"/>
    <property type="molecule type" value="Genomic_DNA"/>
</dbReference>
<accession>A0A9Q3BXB9</accession>
<dbReference type="Proteomes" id="UP000765509">
    <property type="component" value="Unassembled WGS sequence"/>
</dbReference>
<dbReference type="AlphaFoldDB" id="A0A9Q3BXB9"/>
<protein>
    <submittedName>
        <fullName evidence="1">Uncharacterized protein</fullName>
    </submittedName>
</protein>
<gene>
    <name evidence="1" type="ORF">O181_013956</name>
</gene>
<keyword evidence="2" id="KW-1185">Reference proteome</keyword>
<proteinExistence type="predicted"/>
<evidence type="ECO:0000313" key="2">
    <source>
        <dbReference type="Proteomes" id="UP000765509"/>
    </source>
</evidence>
<reference evidence="1" key="1">
    <citation type="submission" date="2021-03" db="EMBL/GenBank/DDBJ databases">
        <title>Draft genome sequence of rust myrtle Austropuccinia psidii MF-1, a brazilian biotype.</title>
        <authorList>
            <person name="Quecine M.C."/>
            <person name="Pachon D.M.R."/>
            <person name="Bonatelli M.L."/>
            <person name="Correr F.H."/>
            <person name="Franceschini L.M."/>
            <person name="Leite T.F."/>
            <person name="Margarido G.R.A."/>
            <person name="Almeida C.A."/>
            <person name="Ferrarezi J.A."/>
            <person name="Labate C.A."/>
        </authorList>
    </citation>
    <scope>NUCLEOTIDE SEQUENCE</scope>
    <source>
        <strain evidence="1">MF-1</strain>
    </source>
</reference>
<comment type="caution">
    <text evidence="1">The sequence shown here is derived from an EMBL/GenBank/DDBJ whole genome shotgun (WGS) entry which is preliminary data.</text>
</comment>
<organism evidence="1 2">
    <name type="scientific">Austropuccinia psidii MF-1</name>
    <dbReference type="NCBI Taxonomy" id="1389203"/>
    <lineage>
        <taxon>Eukaryota</taxon>
        <taxon>Fungi</taxon>
        <taxon>Dikarya</taxon>
        <taxon>Basidiomycota</taxon>
        <taxon>Pucciniomycotina</taxon>
        <taxon>Pucciniomycetes</taxon>
        <taxon>Pucciniales</taxon>
        <taxon>Sphaerophragmiaceae</taxon>
        <taxon>Austropuccinia</taxon>
    </lineage>
</organism>